<gene>
    <name evidence="1" type="ORF">KFL_011180040</name>
</gene>
<evidence type="ECO:0008006" key="3">
    <source>
        <dbReference type="Google" id="ProtNLM"/>
    </source>
</evidence>
<evidence type="ECO:0000313" key="2">
    <source>
        <dbReference type="Proteomes" id="UP000054558"/>
    </source>
</evidence>
<name>A0A1Y1IVM5_KLENI</name>
<reference evidence="1 2" key="1">
    <citation type="journal article" date="2014" name="Nat. Commun.">
        <title>Klebsormidium flaccidum genome reveals primary factors for plant terrestrial adaptation.</title>
        <authorList>
            <person name="Hori K."/>
            <person name="Maruyama F."/>
            <person name="Fujisawa T."/>
            <person name="Togashi T."/>
            <person name="Yamamoto N."/>
            <person name="Seo M."/>
            <person name="Sato S."/>
            <person name="Yamada T."/>
            <person name="Mori H."/>
            <person name="Tajima N."/>
            <person name="Moriyama T."/>
            <person name="Ikeuchi M."/>
            <person name="Watanabe M."/>
            <person name="Wada H."/>
            <person name="Kobayashi K."/>
            <person name="Saito M."/>
            <person name="Masuda T."/>
            <person name="Sasaki-Sekimoto Y."/>
            <person name="Mashiguchi K."/>
            <person name="Awai K."/>
            <person name="Shimojima M."/>
            <person name="Masuda S."/>
            <person name="Iwai M."/>
            <person name="Nobusawa T."/>
            <person name="Narise T."/>
            <person name="Kondo S."/>
            <person name="Saito H."/>
            <person name="Sato R."/>
            <person name="Murakawa M."/>
            <person name="Ihara Y."/>
            <person name="Oshima-Yamada Y."/>
            <person name="Ohtaka K."/>
            <person name="Satoh M."/>
            <person name="Sonobe K."/>
            <person name="Ishii M."/>
            <person name="Ohtani R."/>
            <person name="Kanamori-Sato M."/>
            <person name="Honoki R."/>
            <person name="Miyazaki D."/>
            <person name="Mochizuki H."/>
            <person name="Umetsu J."/>
            <person name="Higashi K."/>
            <person name="Shibata D."/>
            <person name="Kamiya Y."/>
            <person name="Sato N."/>
            <person name="Nakamura Y."/>
            <person name="Tabata S."/>
            <person name="Ida S."/>
            <person name="Kurokawa K."/>
            <person name="Ohta H."/>
        </authorList>
    </citation>
    <scope>NUCLEOTIDE SEQUENCE [LARGE SCALE GENOMIC DNA]</scope>
    <source>
        <strain evidence="1 2">NIES-2285</strain>
    </source>
</reference>
<sequence>MIRGYGLRTPIQSYWDTWNKLSKGSKSVDDYNIDFNQAMVNLREEITDEAVKIERYRSGLQPDLREMCRTNTPVPKGGLVRQLQTDHTWAVVRSPEKLRVLFLASVSNKVSSEAGLLTNKILAGLLAEGLG</sequence>
<keyword evidence="2" id="KW-1185">Reference proteome</keyword>
<accession>A0A1Y1IVM5</accession>
<dbReference type="Proteomes" id="UP000054558">
    <property type="component" value="Unassembled WGS sequence"/>
</dbReference>
<organism evidence="1 2">
    <name type="scientific">Klebsormidium nitens</name>
    <name type="common">Green alga</name>
    <name type="synonym">Ulothrix nitens</name>
    <dbReference type="NCBI Taxonomy" id="105231"/>
    <lineage>
        <taxon>Eukaryota</taxon>
        <taxon>Viridiplantae</taxon>
        <taxon>Streptophyta</taxon>
        <taxon>Klebsormidiophyceae</taxon>
        <taxon>Klebsormidiales</taxon>
        <taxon>Klebsormidiaceae</taxon>
        <taxon>Klebsormidium</taxon>
    </lineage>
</organism>
<protein>
    <recommendedName>
        <fullName evidence="3">Retrotransposon gag domain-containing protein</fullName>
    </recommendedName>
</protein>
<dbReference type="AlphaFoldDB" id="A0A1Y1IVM5"/>
<proteinExistence type="predicted"/>
<evidence type="ECO:0000313" key="1">
    <source>
        <dbReference type="EMBL" id="GAQ92747.1"/>
    </source>
</evidence>
<dbReference type="EMBL" id="DF238067">
    <property type="protein sequence ID" value="GAQ92747.1"/>
    <property type="molecule type" value="Genomic_DNA"/>
</dbReference>